<dbReference type="Proteomes" id="UP000627464">
    <property type="component" value="Unassembled WGS sequence"/>
</dbReference>
<protein>
    <submittedName>
        <fullName evidence="4">Low molecular weight phosphatase family protein</fullName>
    </submittedName>
</protein>
<comment type="caution">
    <text evidence="4">The sequence shown here is derived from an EMBL/GenBank/DDBJ whole genome shotgun (WGS) entry which is preliminary data.</text>
</comment>
<name>A0ABQ1FZD1_9GAMM</name>
<evidence type="ECO:0000256" key="2">
    <source>
        <dbReference type="SAM" id="SignalP"/>
    </source>
</evidence>
<dbReference type="InterPro" id="IPR036196">
    <property type="entry name" value="Ptyr_pPase_sf"/>
</dbReference>
<dbReference type="InterPro" id="IPR023485">
    <property type="entry name" value="Ptyr_pPase"/>
</dbReference>
<accession>A0ABQ1FZD1</accession>
<dbReference type="SUPFAM" id="SSF52788">
    <property type="entry name" value="Phosphotyrosine protein phosphatases I"/>
    <property type="match status" value="1"/>
</dbReference>
<dbReference type="CDD" id="cd16345">
    <property type="entry name" value="LMWP_ArsC"/>
    <property type="match status" value="1"/>
</dbReference>
<keyword evidence="2" id="KW-0732">Signal</keyword>
<reference evidence="5" key="1">
    <citation type="journal article" date="2019" name="Int. J. Syst. Evol. Microbiol.">
        <title>The Global Catalogue of Microorganisms (GCM) 10K type strain sequencing project: providing services to taxonomists for standard genome sequencing and annotation.</title>
        <authorList>
            <consortium name="The Broad Institute Genomics Platform"/>
            <consortium name="The Broad Institute Genome Sequencing Center for Infectious Disease"/>
            <person name="Wu L."/>
            <person name="Ma J."/>
        </authorList>
    </citation>
    <scope>NUCLEOTIDE SEQUENCE [LARGE SCALE GENOMIC DNA]</scope>
    <source>
        <strain evidence="5">CGMCC 1.12806</strain>
    </source>
</reference>
<evidence type="ECO:0000259" key="3">
    <source>
        <dbReference type="SMART" id="SM00226"/>
    </source>
</evidence>
<evidence type="ECO:0000313" key="5">
    <source>
        <dbReference type="Proteomes" id="UP000627464"/>
    </source>
</evidence>
<feature type="domain" description="Phosphotyrosine protein phosphatase I" evidence="3">
    <location>
        <begin position="6"/>
        <end position="144"/>
    </location>
</feature>
<feature type="signal peptide" evidence="2">
    <location>
        <begin position="1"/>
        <end position="24"/>
    </location>
</feature>
<dbReference type="SMART" id="SM00226">
    <property type="entry name" value="LMWPc"/>
    <property type="match status" value="1"/>
</dbReference>
<evidence type="ECO:0000313" key="4">
    <source>
        <dbReference type="EMBL" id="GGA33569.1"/>
    </source>
</evidence>
<keyword evidence="1" id="KW-0059">Arsenical resistance</keyword>
<keyword evidence="5" id="KW-1185">Reference proteome</keyword>
<organism evidence="4 5">
    <name type="scientific">Hafnia psychrotolerans</name>
    <dbReference type="NCBI Taxonomy" id="1477018"/>
    <lineage>
        <taxon>Bacteria</taxon>
        <taxon>Pseudomonadati</taxon>
        <taxon>Pseudomonadota</taxon>
        <taxon>Gammaproteobacteria</taxon>
        <taxon>Enterobacterales</taxon>
        <taxon>Hafniaceae</taxon>
        <taxon>Hafnia</taxon>
    </lineage>
</organism>
<dbReference type="PANTHER" id="PTHR43428:SF1">
    <property type="entry name" value="ARSENATE REDUCTASE"/>
    <property type="match status" value="1"/>
</dbReference>
<proteinExistence type="predicted"/>
<dbReference type="Pfam" id="PF01451">
    <property type="entry name" value="LMWPc"/>
    <property type="match status" value="1"/>
</dbReference>
<dbReference type="RefSeq" id="WP_188470165.1">
    <property type="nucleotide sequence ID" value="NZ_BMFZ01000001.1"/>
</dbReference>
<gene>
    <name evidence="4" type="ORF">GCM10011328_05490</name>
</gene>
<feature type="chain" id="PRO_5045437147" evidence="2">
    <location>
        <begin position="25"/>
        <end position="165"/>
    </location>
</feature>
<dbReference type="EMBL" id="BMFZ01000001">
    <property type="protein sequence ID" value="GGA33569.1"/>
    <property type="molecule type" value="Genomic_DNA"/>
</dbReference>
<evidence type="ECO:0000256" key="1">
    <source>
        <dbReference type="ARBA" id="ARBA00022849"/>
    </source>
</evidence>
<sequence length="165" mass="18287">MAMKKYRVLFVCSGNAARSLFAEALLNTMAGDKFEAFSAGSAPMDTPHPLTLEVLTRQGMDTSSLYSKGLEHFTGSDVPHMDFIFTLCDKTAGEGCPVMPGQPITAHWGFPDPTAIEGNEEERIRGFVKVEKQIATRLRLFVSLPMDKIERMSLQAQLRQWGSDN</sequence>
<dbReference type="PANTHER" id="PTHR43428">
    <property type="entry name" value="ARSENATE REDUCTASE"/>
    <property type="match status" value="1"/>
</dbReference>
<dbReference type="Gene3D" id="3.40.50.2300">
    <property type="match status" value="1"/>
</dbReference>